<gene>
    <name evidence="1" type="ORF">SLS58_005754</name>
</gene>
<reference evidence="1 2" key="1">
    <citation type="journal article" date="2023" name="Plant Dis.">
        <title>First Report of Diplodia intermedia Causing Canker and Dieback Diseases on Apple Trees in Canada.</title>
        <authorList>
            <person name="Ellouze W."/>
            <person name="Ilyukhin E."/>
            <person name="Sulman M."/>
            <person name="Ali S."/>
        </authorList>
    </citation>
    <scope>NUCLEOTIDE SEQUENCE [LARGE SCALE GENOMIC DNA]</scope>
    <source>
        <strain evidence="1 2">M45-28</strain>
    </source>
</reference>
<protein>
    <submittedName>
        <fullName evidence="1">Uncharacterized protein</fullName>
    </submittedName>
</protein>
<proteinExistence type="predicted"/>
<accession>A0ABR3TQ07</accession>
<evidence type="ECO:0000313" key="2">
    <source>
        <dbReference type="Proteomes" id="UP001521184"/>
    </source>
</evidence>
<comment type="caution">
    <text evidence="1">The sequence shown here is derived from an EMBL/GenBank/DDBJ whole genome shotgun (WGS) entry which is preliminary data.</text>
</comment>
<dbReference type="EMBL" id="JAKEKT020000036">
    <property type="protein sequence ID" value="KAL1641918.1"/>
    <property type="molecule type" value="Genomic_DNA"/>
</dbReference>
<keyword evidence="2" id="KW-1185">Reference proteome</keyword>
<sequence length="65" mass="7437">MESLAVPFSKRLSPESVFIWRTLVLELVDWEITLRFVSKEVPKLADSAFGLSDEGARLSKRQWVA</sequence>
<dbReference type="Proteomes" id="UP001521184">
    <property type="component" value="Unassembled WGS sequence"/>
</dbReference>
<name>A0ABR3TQ07_9PEZI</name>
<organism evidence="1 2">
    <name type="scientific">Diplodia intermedia</name>
    <dbReference type="NCBI Taxonomy" id="856260"/>
    <lineage>
        <taxon>Eukaryota</taxon>
        <taxon>Fungi</taxon>
        <taxon>Dikarya</taxon>
        <taxon>Ascomycota</taxon>
        <taxon>Pezizomycotina</taxon>
        <taxon>Dothideomycetes</taxon>
        <taxon>Dothideomycetes incertae sedis</taxon>
        <taxon>Botryosphaeriales</taxon>
        <taxon>Botryosphaeriaceae</taxon>
        <taxon>Diplodia</taxon>
    </lineage>
</organism>
<evidence type="ECO:0000313" key="1">
    <source>
        <dbReference type="EMBL" id="KAL1641918.1"/>
    </source>
</evidence>